<dbReference type="SUPFAM" id="SSF81324">
    <property type="entry name" value="Voltage-gated potassium channels"/>
    <property type="match status" value="1"/>
</dbReference>
<keyword evidence="1" id="KW-0472">Membrane</keyword>
<gene>
    <name evidence="3" type="ORF">QU605_14695</name>
</gene>
<reference evidence="3" key="1">
    <citation type="submission" date="2023-06" db="EMBL/GenBank/DDBJ databases">
        <title>Robiginitalea aurantiacus sp. nov. and Algoriphagus sediminis sp. nov., isolated from coastal sediment.</title>
        <authorList>
            <person name="Zhou Z.Y."/>
            <person name="An J."/>
            <person name="Jia Y.W."/>
            <person name="Du Z.J."/>
        </authorList>
    </citation>
    <scope>NUCLEOTIDE SEQUENCE</scope>
    <source>
        <strain evidence="3">M39</strain>
    </source>
</reference>
<dbReference type="GO" id="GO:0034220">
    <property type="term" value="P:monoatomic ion transmembrane transport"/>
    <property type="evidence" value="ECO:0007669"/>
    <property type="project" value="UniProtKB-KW"/>
</dbReference>
<protein>
    <submittedName>
        <fullName evidence="3">Potassium channel family protein</fullName>
    </submittedName>
</protein>
<feature type="transmembrane region" description="Helical" evidence="1">
    <location>
        <begin position="13"/>
        <end position="33"/>
    </location>
</feature>
<sequence length="212" mass="23273">MIHKVSVFLKEDVSSSVLLLICCLLFIFILPALEMHSDVYSIFLFAVIMLLAASVISKRAIMVGLGAVLIEVSTRATDFIYLHYLAEITSNLFIIFIVASVIRHLMKQKKVTVYSLIDAVNGYLLLGMMFISLVAFCEVYIPGSYNASGNSEMEFIYYTMITLTTAGYGDITPKLPAAQSLAMFIAVTGQFYVAVIVAILVGKYASVQSASE</sequence>
<feature type="transmembrane region" description="Helical" evidence="1">
    <location>
        <begin position="123"/>
        <end position="143"/>
    </location>
</feature>
<dbReference type="EMBL" id="JAUDUY010000013">
    <property type="protein sequence ID" value="MDM9632724.1"/>
    <property type="molecule type" value="Genomic_DNA"/>
</dbReference>
<accession>A0ABT7WIT6</accession>
<evidence type="ECO:0000256" key="1">
    <source>
        <dbReference type="SAM" id="Phobius"/>
    </source>
</evidence>
<dbReference type="Gene3D" id="1.10.287.70">
    <property type="match status" value="1"/>
</dbReference>
<evidence type="ECO:0000313" key="4">
    <source>
        <dbReference type="Proteomes" id="UP001174839"/>
    </source>
</evidence>
<feature type="transmembrane region" description="Helical" evidence="1">
    <location>
        <begin position="183"/>
        <end position="205"/>
    </location>
</feature>
<proteinExistence type="predicted"/>
<feature type="transmembrane region" description="Helical" evidence="1">
    <location>
        <begin position="40"/>
        <end position="61"/>
    </location>
</feature>
<keyword evidence="1" id="KW-0812">Transmembrane</keyword>
<dbReference type="Proteomes" id="UP001174839">
    <property type="component" value="Unassembled WGS sequence"/>
</dbReference>
<dbReference type="RefSeq" id="WP_289726086.1">
    <property type="nucleotide sequence ID" value="NZ_JAUDUY010000013.1"/>
</dbReference>
<keyword evidence="3" id="KW-0813">Transport</keyword>
<keyword evidence="1" id="KW-1133">Transmembrane helix</keyword>
<evidence type="ECO:0000313" key="3">
    <source>
        <dbReference type="EMBL" id="MDM9632724.1"/>
    </source>
</evidence>
<keyword evidence="3" id="KW-0406">Ion transport</keyword>
<feature type="domain" description="Potassium channel" evidence="2">
    <location>
        <begin position="130"/>
        <end position="201"/>
    </location>
</feature>
<keyword evidence="4" id="KW-1185">Reference proteome</keyword>
<comment type="caution">
    <text evidence="3">The sequence shown here is derived from an EMBL/GenBank/DDBJ whole genome shotgun (WGS) entry which is preliminary data.</text>
</comment>
<feature type="transmembrane region" description="Helical" evidence="1">
    <location>
        <begin position="81"/>
        <end position="102"/>
    </location>
</feature>
<name>A0ABT7WIT6_9FLAO</name>
<evidence type="ECO:0000259" key="2">
    <source>
        <dbReference type="Pfam" id="PF07885"/>
    </source>
</evidence>
<organism evidence="3 4">
    <name type="scientific">Robiginitalea aurantiaca</name>
    <dbReference type="NCBI Taxonomy" id="3056915"/>
    <lineage>
        <taxon>Bacteria</taxon>
        <taxon>Pseudomonadati</taxon>
        <taxon>Bacteroidota</taxon>
        <taxon>Flavobacteriia</taxon>
        <taxon>Flavobacteriales</taxon>
        <taxon>Flavobacteriaceae</taxon>
        <taxon>Robiginitalea</taxon>
    </lineage>
</organism>
<keyword evidence="3" id="KW-0407">Ion channel</keyword>
<dbReference type="InterPro" id="IPR013099">
    <property type="entry name" value="K_chnl_dom"/>
</dbReference>
<dbReference type="Pfam" id="PF07885">
    <property type="entry name" value="Ion_trans_2"/>
    <property type="match status" value="1"/>
</dbReference>